<protein>
    <submittedName>
        <fullName evidence="1">Uncharacterized protein</fullName>
    </submittedName>
</protein>
<dbReference type="Proteomes" id="UP001232148">
    <property type="component" value="Unassembled WGS sequence"/>
</dbReference>
<comment type="caution">
    <text evidence="1">The sequence shown here is derived from an EMBL/GenBank/DDBJ whole genome shotgun (WGS) entry which is preliminary data.</text>
</comment>
<dbReference type="AlphaFoldDB" id="A0AAD9H3X9"/>
<gene>
    <name evidence="1" type="ORF">LX32DRAFT_668972</name>
</gene>
<keyword evidence="2" id="KW-1185">Reference proteome</keyword>
<evidence type="ECO:0000313" key="2">
    <source>
        <dbReference type="Proteomes" id="UP001232148"/>
    </source>
</evidence>
<accession>A0AAD9H3X9</accession>
<dbReference type="EMBL" id="MU843164">
    <property type="protein sequence ID" value="KAK2020857.1"/>
    <property type="molecule type" value="Genomic_DNA"/>
</dbReference>
<sequence>MLGVVVAADGPEGGGGGGGWPLSPYCRAHACGQEACGERSAGASGFCQAHARCRRPGCADGVDARGPDPTLCGEHNRNGPGRTVRRGVLNLQPFGYGGGGGGGDGVGGGGGGGGGWPGLGNWGINATL</sequence>
<name>A0AAD9H3X9_9PEZI</name>
<reference evidence="1" key="1">
    <citation type="submission" date="2021-06" db="EMBL/GenBank/DDBJ databases">
        <title>Comparative genomics, transcriptomics and evolutionary studies reveal genomic signatures of adaptation to plant cell wall in hemibiotrophic fungi.</title>
        <authorList>
            <consortium name="DOE Joint Genome Institute"/>
            <person name="Baroncelli R."/>
            <person name="Diaz J.F."/>
            <person name="Benocci T."/>
            <person name="Peng M."/>
            <person name="Battaglia E."/>
            <person name="Haridas S."/>
            <person name="Andreopoulos W."/>
            <person name="Labutti K."/>
            <person name="Pangilinan J."/>
            <person name="Floch G.L."/>
            <person name="Makela M.R."/>
            <person name="Henrissat B."/>
            <person name="Grigoriev I.V."/>
            <person name="Crouch J.A."/>
            <person name="De Vries R.P."/>
            <person name="Sukno S.A."/>
            <person name="Thon M.R."/>
        </authorList>
    </citation>
    <scope>NUCLEOTIDE SEQUENCE</scope>
    <source>
        <strain evidence="1">MAFF235873</strain>
    </source>
</reference>
<organism evidence="1 2">
    <name type="scientific">Colletotrichum zoysiae</name>
    <dbReference type="NCBI Taxonomy" id="1216348"/>
    <lineage>
        <taxon>Eukaryota</taxon>
        <taxon>Fungi</taxon>
        <taxon>Dikarya</taxon>
        <taxon>Ascomycota</taxon>
        <taxon>Pezizomycotina</taxon>
        <taxon>Sordariomycetes</taxon>
        <taxon>Hypocreomycetidae</taxon>
        <taxon>Glomerellales</taxon>
        <taxon>Glomerellaceae</taxon>
        <taxon>Colletotrichum</taxon>
        <taxon>Colletotrichum graminicola species complex</taxon>
    </lineage>
</organism>
<evidence type="ECO:0000313" key="1">
    <source>
        <dbReference type="EMBL" id="KAK2020857.1"/>
    </source>
</evidence>
<proteinExistence type="predicted"/>